<dbReference type="AlphaFoldDB" id="A0AA40KRQ9"/>
<gene>
    <name evidence="2" type="ORF">K0M31_018481</name>
</gene>
<dbReference type="Proteomes" id="UP001177670">
    <property type="component" value="Unassembled WGS sequence"/>
</dbReference>
<name>A0AA40KRQ9_9HYME</name>
<evidence type="ECO:0000256" key="1">
    <source>
        <dbReference type="SAM" id="MobiDB-lite"/>
    </source>
</evidence>
<organism evidence="2 3">
    <name type="scientific">Melipona bicolor</name>
    <dbReference type="NCBI Taxonomy" id="60889"/>
    <lineage>
        <taxon>Eukaryota</taxon>
        <taxon>Metazoa</taxon>
        <taxon>Ecdysozoa</taxon>
        <taxon>Arthropoda</taxon>
        <taxon>Hexapoda</taxon>
        <taxon>Insecta</taxon>
        <taxon>Pterygota</taxon>
        <taxon>Neoptera</taxon>
        <taxon>Endopterygota</taxon>
        <taxon>Hymenoptera</taxon>
        <taxon>Apocrita</taxon>
        <taxon>Aculeata</taxon>
        <taxon>Apoidea</taxon>
        <taxon>Anthophila</taxon>
        <taxon>Apidae</taxon>
        <taxon>Melipona</taxon>
    </lineage>
</organism>
<protein>
    <submittedName>
        <fullName evidence="2">Uncharacterized protein</fullName>
    </submittedName>
</protein>
<keyword evidence="3" id="KW-1185">Reference proteome</keyword>
<proteinExistence type="predicted"/>
<sequence>MAKGTAEGVGDWGWGRKEEKRERERLGVVAAVGVSGKGESHGATWRRHRGPVWWGRTGRGSTLAVGVVGG</sequence>
<evidence type="ECO:0000313" key="2">
    <source>
        <dbReference type="EMBL" id="KAK1130345.1"/>
    </source>
</evidence>
<accession>A0AA40KRQ9</accession>
<dbReference type="EMBL" id="JAHYIQ010000007">
    <property type="protein sequence ID" value="KAK1130345.1"/>
    <property type="molecule type" value="Genomic_DNA"/>
</dbReference>
<evidence type="ECO:0000313" key="3">
    <source>
        <dbReference type="Proteomes" id="UP001177670"/>
    </source>
</evidence>
<reference evidence="2" key="1">
    <citation type="submission" date="2021-10" db="EMBL/GenBank/DDBJ databases">
        <title>Melipona bicolor Genome sequencing and assembly.</title>
        <authorList>
            <person name="Araujo N.S."/>
            <person name="Arias M.C."/>
        </authorList>
    </citation>
    <scope>NUCLEOTIDE SEQUENCE</scope>
    <source>
        <strain evidence="2">USP_2M_L1-L4_2017</strain>
        <tissue evidence="2">Whole body</tissue>
    </source>
</reference>
<feature type="region of interest" description="Disordered" evidence="1">
    <location>
        <begin position="1"/>
        <end position="21"/>
    </location>
</feature>
<comment type="caution">
    <text evidence="2">The sequence shown here is derived from an EMBL/GenBank/DDBJ whole genome shotgun (WGS) entry which is preliminary data.</text>
</comment>